<accession>A0A0W0VPM1</accession>
<dbReference type="OrthoDB" id="5519458at2"/>
<evidence type="ECO:0000313" key="1">
    <source>
        <dbReference type="EMBL" id="KTD21686.1"/>
    </source>
</evidence>
<dbReference type="PATRIC" id="fig|45068.5.peg.913"/>
<organism evidence="1 2">
    <name type="scientific">Legionella londiniensis</name>
    <dbReference type="NCBI Taxonomy" id="45068"/>
    <lineage>
        <taxon>Bacteria</taxon>
        <taxon>Pseudomonadati</taxon>
        <taxon>Pseudomonadota</taxon>
        <taxon>Gammaproteobacteria</taxon>
        <taxon>Legionellales</taxon>
        <taxon>Legionellaceae</taxon>
        <taxon>Legionella</taxon>
    </lineage>
</organism>
<sequence length="300" mass="34627">MRQLNVNIRHETVKEKKIRHRLKSIFLGFFIFNSCHADIAATAGNLLTEASRGSIYKEPSSMELIRAEALFRSMYRGDYQGLKKKWNELNFDLIEVQGSDEHVLIVKEKDKAKFGRGFYIFRVHDGKHTLQAPHSFFDYKTRQITLELFFTGDFKAAAWNTVSRKSIDMARAEESYMMAFSKAFAHENSKRYLIQIHGFRQAKRNTKAGRHAEMILSSGEGFPSPIVQRLARCLKNKVDEKTRVCFIDIFELCATGNAIGRMLKTMGHAGFIHMELSFKRRFALLKDRGLLVKLKDCLTE</sequence>
<evidence type="ECO:0000313" key="2">
    <source>
        <dbReference type="Proteomes" id="UP000054997"/>
    </source>
</evidence>
<dbReference type="Proteomes" id="UP000054997">
    <property type="component" value="Unassembled WGS sequence"/>
</dbReference>
<proteinExistence type="predicted"/>
<dbReference type="STRING" id="45068.Llon_0851"/>
<protein>
    <submittedName>
        <fullName evidence="1">Uncharacterized protein</fullName>
    </submittedName>
</protein>
<gene>
    <name evidence="1" type="ORF">Llon_0851</name>
</gene>
<dbReference type="AlphaFoldDB" id="A0A0W0VPM1"/>
<keyword evidence="2" id="KW-1185">Reference proteome</keyword>
<reference evidence="1 2" key="1">
    <citation type="submission" date="2015-11" db="EMBL/GenBank/DDBJ databases">
        <title>Genomic analysis of 38 Legionella species identifies large and diverse effector repertoires.</title>
        <authorList>
            <person name="Burstein D."/>
            <person name="Amaro F."/>
            <person name="Zusman T."/>
            <person name="Lifshitz Z."/>
            <person name="Cohen O."/>
            <person name="Gilbert J.A."/>
            <person name="Pupko T."/>
            <person name="Shuman H.A."/>
            <person name="Segal G."/>
        </authorList>
    </citation>
    <scope>NUCLEOTIDE SEQUENCE [LARGE SCALE GENOMIC DNA]</scope>
    <source>
        <strain evidence="1 2">ATCC 49505</strain>
    </source>
</reference>
<dbReference type="RefSeq" id="WP_058528853.1">
    <property type="nucleotide sequence ID" value="NZ_CAAAHZ010000002.1"/>
</dbReference>
<dbReference type="EMBL" id="LNYK01000014">
    <property type="protein sequence ID" value="KTD21686.1"/>
    <property type="molecule type" value="Genomic_DNA"/>
</dbReference>
<name>A0A0W0VPM1_9GAMM</name>
<comment type="caution">
    <text evidence="1">The sequence shown here is derived from an EMBL/GenBank/DDBJ whole genome shotgun (WGS) entry which is preliminary data.</text>
</comment>